<dbReference type="GO" id="GO:0008360">
    <property type="term" value="P:regulation of cell shape"/>
    <property type="evidence" value="ECO:0007669"/>
    <property type="project" value="UniProtKB-KW"/>
</dbReference>
<feature type="transmembrane region" description="Helical" evidence="17">
    <location>
        <begin position="175"/>
        <end position="192"/>
    </location>
</feature>
<reference evidence="18" key="1">
    <citation type="journal article" date="2015" name="Genome Announc.">
        <title>Draft Genome Sequence of Anaerolineae Strain TC1, a Novel Isolate from a Methanogenic Wastewater Treatment System.</title>
        <authorList>
            <person name="Matsuura N."/>
            <person name="Tourlousse D.M."/>
            <person name="Sun L."/>
            <person name="Toyonaga M."/>
            <person name="Kuroda K."/>
            <person name="Ohashi A."/>
            <person name="Cruz R."/>
            <person name="Yamaguchi T."/>
            <person name="Sekiguchi Y."/>
        </authorList>
    </citation>
    <scope>NUCLEOTIDE SEQUENCE [LARGE SCALE GENOMIC DNA]</scope>
    <source>
        <strain evidence="18">TC1</strain>
    </source>
</reference>
<keyword evidence="2" id="KW-0328">Glycosyltransferase</keyword>
<dbReference type="STRING" id="1678840.ATC1_131742"/>
<protein>
    <recommendedName>
        <fullName evidence="12">Probable peptidoglycan glycosyltransferase FtsW</fullName>
        <ecNumber evidence="14">2.4.99.28</ecNumber>
    </recommendedName>
    <alternativeName>
        <fullName evidence="13">Cell division protein FtsW</fullName>
    </alternativeName>
    <alternativeName>
        <fullName evidence="10">Cell wall polymerase</fullName>
    </alternativeName>
    <alternativeName>
        <fullName evidence="9">Peptidoglycan polymerase</fullName>
    </alternativeName>
</protein>
<gene>
    <name evidence="18" type="ORF">ATC1_131742</name>
</gene>
<organism evidence="18">
    <name type="scientific">Flexilinea flocculi</name>
    <dbReference type="NCBI Taxonomy" id="1678840"/>
    <lineage>
        <taxon>Bacteria</taxon>
        <taxon>Bacillati</taxon>
        <taxon>Chloroflexota</taxon>
        <taxon>Anaerolineae</taxon>
        <taxon>Anaerolineales</taxon>
        <taxon>Anaerolineaceae</taxon>
        <taxon>Flexilinea</taxon>
    </lineage>
</organism>
<evidence type="ECO:0000256" key="3">
    <source>
        <dbReference type="ARBA" id="ARBA00022679"/>
    </source>
</evidence>
<evidence type="ECO:0000256" key="4">
    <source>
        <dbReference type="ARBA" id="ARBA00022692"/>
    </source>
</evidence>
<dbReference type="EMBL" id="DF968181">
    <property type="protein sequence ID" value="GAP41746.1"/>
    <property type="molecule type" value="Genomic_DNA"/>
</dbReference>
<evidence type="ECO:0000256" key="10">
    <source>
        <dbReference type="ARBA" id="ARBA00033270"/>
    </source>
</evidence>
<dbReference type="GO" id="GO:0009252">
    <property type="term" value="P:peptidoglycan biosynthetic process"/>
    <property type="evidence" value="ECO:0007669"/>
    <property type="project" value="UniProtKB-KW"/>
</dbReference>
<keyword evidence="6" id="KW-0573">Peptidoglycan synthesis</keyword>
<feature type="transmembrane region" description="Helical" evidence="17">
    <location>
        <begin position="150"/>
        <end position="169"/>
    </location>
</feature>
<name>A0A0S7BUJ3_9CHLR</name>
<dbReference type="InterPro" id="IPR001182">
    <property type="entry name" value="FtsW/RodA"/>
</dbReference>
<accession>A0A0S7BUJ3</accession>
<evidence type="ECO:0000256" key="6">
    <source>
        <dbReference type="ARBA" id="ARBA00022984"/>
    </source>
</evidence>
<proteinExistence type="inferred from homology"/>
<dbReference type="GO" id="GO:0032153">
    <property type="term" value="C:cell division site"/>
    <property type="evidence" value="ECO:0007669"/>
    <property type="project" value="TreeGrafter"/>
</dbReference>
<dbReference type="GO" id="GO:0008955">
    <property type="term" value="F:peptidoglycan glycosyltransferase activity"/>
    <property type="evidence" value="ECO:0007669"/>
    <property type="project" value="UniProtKB-EC"/>
</dbReference>
<evidence type="ECO:0000256" key="7">
    <source>
        <dbReference type="ARBA" id="ARBA00022989"/>
    </source>
</evidence>
<evidence type="ECO:0000256" key="17">
    <source>
        <dbReference type="SAM" id="Phobius"/>
    </source>
</evidence>
<keyword evidence="18" id="KW-0131">Cell cycle</keyword>
<keyword evidence="8 17" id="KW-0472">Membrane</keyword>
<keyword evidence="3" id="KW-0808">Transferase</keyword>
<evidence type="ECO:0000256" key="9">
    <source>
        <dbReference type="ARBA" id="ARBA00032370"/>
    </source>
</evidence>
<dbReference type="Pfam" id="PF01098">
    <property type="entry name" value="FTSW_RODA_SPOVE"/>
    <property type="match status" value="1"/>
</dbReference>
<dbReference type="AlphaFoldDB" id="A0A0S7BUJ3"/>
<dbReference type="PANTHER" id="PTHR30474">
    <property type="entry name" value="CELL CYCLE PROTEIN"/>
    <property type="match status" value="1"/>
</dbReference>
<feature type="transmembrane region" description="Helical" evidence="17">
    <location>
        <begin position="65"/>
        <end position="85"/>
    </location>
</feature>
<dbReference type="GO" id="GO:0005886">
    <property type="term" value="C:plasma membrane"/>
    <property type="evidence" value="ECO:0007669"/>
    <property type="project" value="TreeGrafter"/>
</dbReference>
<evidence type="ECO:0000256" key="16">
    <source>
        <dbReference type="ARBA" id="ARBA00049966"/>
    </source>
</evidence>
<comment type="catalytic activity">
    <reaction evidence="15">
        <text>[GlcNAc-(1-&gt;4)-Mur2Ac(oyl-L-Ala-gamma-D-Glu-L-Lys-D-Ala-D-Ala)](n)-di-trans,octa-cis-undecaprenyl diphosphate + beta-D-GlcNAc-(1-&gt;4)-Mur2Ac(oyl-L-Ala-gamma-D-Glu-L-Lys-D-Ala-D-Ala)-di-trans,octa-cis-undecaprenyl diphosphate = [GlcNAc-(1-&gt;4)-Mur2Ac(oyl-L-Ala-gamma-D-Glu-L-Lys-D-Ala-D-Ala)](n+1)-di-trans,octa-cis-undecaprenyl diphosphate + di-trans,octa-cis-undecaprenyl diphosphate + H(+)</text>
        <dbReference type="Rhea" id="RHEA:23708"/>
        <dbReference type="Rhea" id="RHEA-COMP:9602"/>
        <dbReference type="Rhea" id="RHEA-COMP:9603"/>
        <dbReference type="ChEBI" id="CHEBI:15378"/>
        <dbReference type="ChEBI" id="CHEBI:58405"/>
        <dbReference type="ChEBI" id="CHEBI:60033"/>
        <dbReference type="ChEBI" id="CHEBI:78435"/>
        <dbReference type="EC" id="2.4.99.28"/>
    </reaction>
</comment>
<evidence type="ECO:0000256" key="11">
    <source>
        <dbReference type="ARBA" id="ARBA00038053"/>
    </source>
</evidence>
<evidence type="ECO:0000313" key="18">
    <source>
        <dbReference type="EMBL" id="GAP41746.1"/>
    </source>
</evidence>
<evidence type="ECO:0000256" key="1">
    <source>
        <dbReference type="ARBA" id="ARBA00004141"/>
    </source>
</evidence>
<keyword evidence="18" id="KW-0132">Cell division</keyword>
<comment type="subcellular location">
    <subcellularLocation>
        <location evidence="1">Membrane</location>
        <topology evidence="1">Multi-pass membrane protein</topology>
    </subcellularLocation>
</comment>
<feature type="transmembrane region" description="Helical" evidence="17">
    <location>
        <begin position="285"/>
        <end position="305"/>
    </location>
</feature>
<feature type="transmembrane region" description="Helical" evidence="17">
    <location>
        <begin position="199"/>
        <end position="217"/>
    </location>
</feature>
<dbReference type="RefSeq" id="WP_082174854.1">
    <property type="nucleotide sequence ID" value="NZ_DF968181.1"/>
</dbReference>
<sequence>MGTSTEVTFFKSKKTRVSTKLLIDVPLLITVIILVIIGLLILYSASWNYGLQKFGSSTYMVTRQAVWIFLSSITAIVLTMIDYHFLKHTATLILAGTCGLLLIVLFMPSSIQGTTRTVLTGSVQPSELAKIALIIYLSHWLSKKQESLSTLYWGFIPVIVIIGIIGGLILAQPDVSATITVVFLGGIMFFIAGGNTKHIGAIIVLAMIMIFCGYFLFDKVSTRIDDFIHGLTDPAQASYHIQRSIEAILRGGWTGVGIGKGVVKLTGLPVAWTDSIYAVILEETGLIGGTLIAALYLILLWRGFAIAVKAPDNFGKLLAAGITLWITIEAAVNIGVMLNIVPFAGNALPFISFGGSSMICTMAGIGILMSISRCTAIDSLENERTTPDAFISLRRRDWGWRISSLGRNSRKK</sequence>
<dbReference type="PANTHER" id="PTHR30474:SF2">
    <property type="entry name" value="PEPTIDOGLYCAN GLYCOSYLTRANSFERASE FTSW-RELATED"/>
    <property type="match status" value="1"/>
</dbReference>
<feature type="transmembrane region" description="Helical" evidence="17">
    <location>
        <begin position="317"/>
        <end position="341"/>
    </location>
</feature>
<feature type="transmembrane region" description="Helical" evidence="17">
    <location>
        <begin position="92"/>
        <end position="111"/>
    </location>
</feature>
<evidence type="ECO:0000256" key="5">
    <source>
        <dbReference type="ARBA" id="ARBA00022960"/>
    </source>
</evidence>
<comment type="function">
    <text evidence="16">Peptidoglycan polymerase that is essential for cell division.</text>
</comment>
<evidence type="ECO:0000256" key="15">
    <source>
        <dbReference type="ARBA" id="ARBA00049902"/>
    </source>
</evidence>
<evidence type="ECO:0000256" key="12">
    <source>
        <dbReference type="ARBA" id="ARBA00041185"/>
    </source>
</evidence>
<dbReference type="GO" id="GO:0015648">
    <property type="term" value="F:lipid-linked peptidoglycan transporter activity"/>
    <property type="evidence" value="ECO:0007669"/>
    <property type="project" value="TreeGrafter"/>
</dbReference>
<evidence type="ECO:0000313" key="19">
    <source>
        <dbReference type="Proteomes" id="UP000053370"/>
    </source>
</evidence>
<keyword evidence="5" id="KW-0133">Cell shape</keyword>
<feature type="transmembrane region" description="Helical" evidence="17">
    <location>
        <begin position="21"/>
        <end position="45"/>
    </location>
</feature>
<comment type="similarity">
    <text evidence="11">Belongs to the SEDS family. FtsW subfamily.</text>
</comment>
<evidence type="ECO:0000256" key="2">
    <source>
        <dbReference type="ARBA" id="ARBA00022676"/>
    </source>
</evidence>
<keyword evidence="7 17" id="KW-1133">Transmembrane helix</keyword>
<evidence type="ECO:0000256" key="13">
    <source>
        <dbReference type="ARBA" id="ARBA00041418"/>
    </source>
</evidence>
<dbReference type="GO" id="GO:0051301">
    <property type="term" value="P:cell division"/>
    <property type="evidence" value="ECO:0007669"/>
    <property type="project" value="UniProtKB-KW"/>
</dbReference>
<evidence type="ECO:0000256" key="14">
    <source>
        <dbReference type="ARBA" id="ARBA00044770"/>
    </source>
</evidence>
<keyword evidence="4 17" id="KW-0812">Transmembrane</keyword>
<dbReference type="PATRIC" id="fig|1678840.3.peg.3262"/>
<dbReference type="Proteomes" id="UP000053370">
    <property type="component" value="Unassembled WGS sequence"/>
</dbReference>
<keyword evidence="19" id="KW-1185">Reference proteome</keyword>
<dbReference type="EC" id="2.4.99.28" evidence="14"/>
<feature type="transmembrane region" description="Helical" evidence="17">
    <location>
        <begin position="347"/>
        <end position="371"/>
    </location>
</feature>
<evidence type="ECO:0000256" key="8">
    <source>
        <dbReference type="ARBA" id="ARBA00023136"/>
    </source>
</evidence>
<dbReference type="OrthoDB" id="9768187at2"/>